<evidence type="ECO:0000313" key="2">
    <source>
        <dbReference type="Proteomes" id="UP001229421"/>
    </source>
</evidence>
<name>A0AAD8P8M8_TARER</name>
<organism evidence="1 2">
    <name type="scientific">Tagetes erecta</name>
    <name type="common">African marigold</name>
    <dbReference type="NCBI Taxonomy" id="13708"/>
    <lineage>
        <taxon>Eukaryota</taxon>
        <taxon>Viridiplantae</taxon>
        <taxon>Streptophyta</taxon>
        <taxon>Embryophyta</taxon>
        <taxon>Tracheophyta</taxon>
        <taxon>Spermatophyta</taxon>
        <taxon>Magnoliopsida</taxon>
        <taxon>eudicotyledons</taxon>
        <taxon>Gunneridae</taxon>
        <taxon>Pentapetalae</taxon>
        <taxon>asterids</taxon>
        <taxon>campanulids</taxon>
        <taxon>Asterales</taxon>
        <taxon>Asteraceae</taxon>
        <taxon>Asteroideae</taxon>
        <taxon>Heliantheae alliance</taxon>
        <taxon>Tageteae</taxon>
        <taxon>Tagetes</taxon>
    </lineage>
</organism>
<reference evidence="1" key="1">
    <citation type="journal article" date="2023" name="bioRxiv">
        <title>Improved chromosome-level genome assembly for marigold (Tagetes erecta).</title>
        <authorList>
            <person name="Jiang F."/>
            <person name="Yuan L."/>
            <person name="Wang S."/>
            <person name="Wang H."/>
            <person name="Xu D."/>
            <person name="Wang A."/>
            <person name="Fan W."/>
        </authorList>
    </citation>
    <scope>NUCLEOTIDE SEQUENCE</scope>
    <source>
        <strain evidence="1">WSJ</strain>
        <tissue evidence="1">Leaf</tissue>
    </source>
</reference>
<comment type="caution">
    <text evidence="1">The sequence shown here is derived from an EMBL/GenBank/DDBJ whole genome shotgun (WGS) entry which is preliminary data.</text>
</comment>
<gene>
    <name evidence="1" type="ORF">QVD17_01871</name>
</gene>
<dbReference type="EMBL" id="JAUHHV010000001">
    <property type="protein sequence ID" value="KAK1436096.1"/>
    <property type="molecule type" value="Genomic_DNA"/>
</dbReference>
<keyword evidence="2" id="KW-1185">Reference proteome</keyword>
<dbReference type="AlphaFoldDB" id="A0AAD8P8M8"/>
<protein>
    <submittedName>
        <fullName evidence="1">Uncharacterized protein</fullName>
    </submittedName>
</protein>
<sequence>MVYLPIVVVVGFSHVLMSAQNNICNSELTPAFFFDLLLSTFYNLHLIDLGMAYVYSNDFESFNLLLVYTK</sequence>
<accession>A0AAD8P8M8</accession>
<evidence type="ECO:0000313" key="1">
    <source>
        <dbReference type="EMBL" id="KAK1436096.1"/>
    </source>
</evidence>
<dbReference type="Proteomes" id="UP001229421">
    <property type="component" value="Unassembled WGS sequence"/>
</dbReference>
<proteinExistence type="predicted"/>